<dbReference type="Proteomes" id="UP000052008">
    <property type="component" value="Unassembled WGS sequence"/>
</dbReference>
<dbReference type="InterPro" id="IPR025965">
    <property type="entry name" value="FlgD/Vpr_Ig-like"/>
</dbReference>
<dbReference type="PATRIC" id="fig|1703770.3.peg.482"/>
<comment type="caution">
    <text evidence="2">The sequence shown here is derived from an EMBL/GenBank/DDBJ whole genome shotgun (WGS) entry which is preliminary data.</text>
</comment>
<dbReference type="EMBL" id="LIZS01000065">
    <property type="protein sequence ID" value="KPJ52316.1"/>
    <property type="molecule type" value="Genomic_DNA"/>
</dbReference>
<dbReference type="PANTHER" id="PTHR42754">
    <property type="entry name" value="ENDOGLUCANASE"/>
    <property type="match status" value="1"/>
</dbReference>
<dbReference type="AlphaFoldDB" id="A0A0S7WRX7"/>
<dbReference type="PANTHER" id="PTHR42754:SF1">
    <property type="entry name" value="LIPOPROTEIN"/>
    <property type="match status" value="1"/>
</dbReference>
<evidence type="ECO:0000259" key="1">
    <source>
        <dbReference type="Pfam" id="PF13860"/>
    </source>
</evidence>
<name>A0A0S7WRX7_UNCT6</name>
<accession>A0A0S7WRX7</accession>
<dbReference type="NCBIfam" id="TIGR04183">
    <property type="entry name" value="Por_Secre_tail"/>
    <property type="match status" value="1"/>
</dbReference>
<reference evidence="2 3" key="1">
    <citation type="journal article" date="2015" name="Microbiome">
        <title>Genomic resolution of linkages in carbon, nitrogen, and sulfur cycling among widespread estuary sediment bacteria.</title>
        <authorList>
            <person name="Baker B.J."/>
            <person name="Lazar C.S."/>
            <person name="Teske A.P."/>
            <person name="Dick G.J."/>
        </authorList>
    </citation>
    <scope>NUCLEOTIDE SEQUENCE [LARGE SCALE GENOMIC DNA]</scope>
    <source>
        <strain evidence="2">DG_24</strain>
    </source>
</reference>
<dbReference type="STRING" id="1703770.AMJ39_08160"/>
<feature type="domain" description="FlgD/Vpr Ig-like" evidence="1">
    <location>
        <begin position="407"/>
        <end position="471"/>
    </location>
</feature>
<organism evidence="2 3">
    <name type="scientific">candidate division TA06 bacterium DG_24</name>
    <dbReference type="NCBI Taxonomy" id="1703770"/>
    <lineage>
        <taxon>Bacteria</taxon>
        <taxon>Bacteria division TA06</taxon>
    </lineage>
</organism>
<gene>
    <name evidence="2" type="ORF">AMJ39_08160</name>
</gene>
<sequence>MIGIACLVPLCAMGQIMFERTYGGPDGDWAYRAEETSDGGYIIAGLTWSYGPGAEDVYLIKTDSAGDTVWTRGYGGPAGDWGWSVEQTSDGGYIITGLTWSFGAGAEDLYLIKTDSGGDTVWTRAHGGPDGDWGYSVEETNDGGYIVAGGTWSFGAGAEDVYLIKTDSGGDTVWTRTYGGAAGDWAYWVEETSDGGYIITGLTWSYGAGAEDVYLIKTDDVGDTMWTRTYGGAAGDWGWLVEETSDGGYIIGGLTWSYGAGAEDVYLIKTDDVGDTVWTRTYGGAAGDWGYWVEQTSDGGYIITGLTWSFGAGAEDIYLIKTDGFGHTVWTRTYGGAAGDWGWSVEETSDGGYIIAGLTWSYGAGAEDVYLIKTDANGLVQVTEGPQEIPRPASWHLGQNHPNPFGAATTITYALPDPQPVALAIYDIRGARVRNLVSGTVSPGQHQVVWDGRDGRGQSVASGIYFCSMEAGGLRETRRMVLLR</sequence>
<dbReference type="SUPFAM" id="SSF69304">
    <property type="entry name" value="Tricorn protease N-terminal domain"/>
    <property type="match status" value="1"/>
</dbReference>
<protein>
    <recommendedName>
        <fullName evidence="1">FlgD/Vpr Ig-like domain-containing protein</fullName>
    </recommendedName>
</protein>
<proteinExistence type="predicted"/>
<dbReference type="InterPro" id="IPR026444">
    <property type="entry name" value="Secre_tail"/>
</dbReference>
<evidence type="ECO:0000313" key="2">
    <source>
        <dbReference type="EMBL" id="KPJ52316.1"/>
    </source>
</evidence>
<dbReference type="Pfam" id="PF13860">
    <property type="entry name" value="FlgD_ig"/>
    <property type="match status" value="1"/>
</dbReference>
<dbReference type="Gene3D" id="2.60.40.4070">
    <property type="match status" value="1"/>
</dbReference>
<evidence type="ECO:0000313" key="3">
    <source>
        <dbReference type="Proteomes" id="UP000052008"/>
    </source>
</evidence>